<name>A0A2A3JRG4_9RHOB</name>
<dbReference type="InterPro" id="IPR050319">
    <property type="entry name" value="ABC_transp_ATP-bind"/>
</dbReference>
<dbReference type="Gene3D" id="3.40.50.300">
    <property type="entry name" value="P-loop containing nucleotide triphosphate hydrolases"/>
    <property type="match status" value="1"/>
</dbReference>
<dbReference type="AlphaFoldDB" id="A0A2A3JRG4"/>
<dbReference type="GO" id="GO:0005524">
    <property type="term" value="F:ATP binding"/>
    <property type="evidence" value="ECO:0007669"/>
    <property type="project" value="UniProtKB-KW"/>
</dbReference>
<proteinExistence type="inferred from homology"/>
<dbReference type="EMBL" id="NTHN01000330">
    <property type="protein sequence ID" value="PBD17718.1"/>
    <property type="molecule type" value="Genomic_DNA"/>
</dbReference>
<dbReference type="EMBL" id="NTHN02000020">
    <property type="protein sequence ID" value="MCT4371062.1"/>
    <property type="molecule type" value="Genomic_DNA"/>
</dbReference>
<keyword evidence="3" id="KW-0547">Nucleotide-binding</keyword>
<comment type="similarity">
    <text evidence="1">Belongs to the ABC transporter superfamily.</text>
</comment>
<reference evidence="7" key="1">
    <citation type="submission" date="2017-09" db="EMBL/GenBank/DDBJ databases">
        <title>Yangia sp. SAOS 153D whole genome sequencing.</title>
        <authorList>
            <person name="Verma A."/>
            <person name="Krishnamurthi S."/>
        </authorList>
    </citation>
    <scope>NUCLEOTIDE SEQUENCE [LARGE SCALE GENOMIC DNA]</scope>
    <source>
        <strain evidence="7">SAOS 153D</strain>
    </source>
</reference>
<dbReference type="PROSITE" id="PS50893">
    <property type="entry name" value="ABC_TRANSPORTER_2"/>
    <property type="match status" value="1"/>
</dbReference>
<accession>A0A2A3JRG4</accession>
<evidence type="ECO:0000313" key="7">
    <source>
        <dbReference type="EMBL" id="PBD17718.1"/>
    </source>
</evidence>
<dbReference type="CDD" id="cd03257">
    <property type="entry name" value="ABC_NikE_OppD_transporters"/>
    <property type="match status" value="1"/>
</dbReference>
<evidence type="ECO:0000256" key="4">
    <source>
        <dbReference type="ARBA" id="ARBA00022840"/>
    </source>
</evidence>
<dbReference type="InterPro" id="IPR003439">
    <property type="entry name" value="ABC_transporter-like_ATP-bd"/>
</dbReference>
<dbReference type="SUPFAM" id="SSF52540">
    <property type="entry name" value="P-loop containing nucleoside triphosphate hydrolases"/>
    <property type="match status" value="1"/>
</dbReference>
<protein>
    <submittedName>
        <fullName evidence="6 7">ABC transporter ATP-binding protein</fullName>
    </submittedName>
</protein>
<dbReference type="Pfam" id="PF00005">
    <property type="entry name" value="ABC_tran"/>
    <property type="match status" value="1"/>
</dbReference>
<dbReference type="SMART" id="SM00382">
    <property type="entry name" value="AAA"/>
    <property type="match status" value="1"/>
</dbReference>
<dbReference type="Proteomes" id="UP000217448">
    <property type="component" value="Unassembled WGS sequence"/>
</dbReference>
<reference evidence="8" key="2">
    <citation type="submission" date="2023-07" db="EMBL/GenBank/DDBJ databases">
        <title>Yangia mangrovi SAOS 153D genome.</title>
        <authorList>
            <person name="Verma A."/>
            <person name="Pal Y."/>
            <person name="Sundharam S."/>
            <person name="Bisht B."/>
            <person name="Srinivasan K."/>
        </authorList>
    </citation>
    <scope>NUCLEOTIDE SEQUENCE [LARGE SCALE GENOMIC DNA]</scope>
    <source>
        <strain evidence="8">SAOS 153D</strain>
    </source>
</reference>
<feature type="domain" description="ABC transporter" evidence="5">
    <location>
        <begin position="29"/>
        <end position="270"/>
    </location>
</feature>
<evidence type="ECO:0000313" key="6">
    <source>
        <dbReference type="EMBL" id="MCT4371062.1"/>
    </source>
</evidence>
<dbReference type="PANTHER" id="PTHR43776">
    <property type="entry name" value="TRANSPORT ATP-BINDING PROTEIN"/>
    <property type="match status" value="1"/>
</dbReference>
<sequence>MTAQTQTRTTASEAVAPAPSLFSVRDLRLSFPDLARKPLLGAAPRNEVLKGLSFDIPAGQITGIVGESGSGKSTAGRVLVRLLEPDSGSVLYEGRDIGHLDESALRPLRRDLQMIFQDPMSSLNPRHKVWRIIAQPMKRYGLGGTRADAIAALGKVGLPAAFAERYPHELSGGQRQRVGIARAIALKPRFILADEIVSGLDVSSQAQVLLLLKQLAREMGLTIAFISHDLSVIRHLCDRVIVLNRGEIVEQGSVDAVFRAPASDVTRTLLTAIPLPELDPDWLS</sequence>
<dbReference type="PANTHER" id="PTHR43776:SF7">
    <property type="entry name" value="D,D-DIPEPTIDE TRANSPORT ATP-BINDING PROTEIN DDPF-RELATED"/>
    <property type="match status" value="1"/>
</dbReference>
<dbReference type="GO" id="GO:0016887">
    <property type="term" value="F:ATP hydrolysis activity"/>
    <property type="evidence" value="ECO:0007669"/>
    <property type="project" value="InterPro"/>
</dbReference>
<dbReference type="GO" id="GO:0055085">
    <property type="term" value="P:transmembrane transport"/>
    <property type="evidence" value="ECO:0007669"/>
    <property type="project" value="UniProtKB-ARBA"/>
</dbReference>
<evidence type="ECO:0000313" key="8">
    <source>
        <dbReference type="Proteomes" id="UP000217448"/>
    </source>
</evidence>
<gene>
    <name evidence="6" type="ORF">CLG85_012335</name>
    <name evidence="7" type="ORF">CLG85_18580</name>
</gene>
<evidence type="ECO:0000259" key="5">
    <source>
        <dbReference type="PROSITE" id="PS50893"/>
    </source>
</evidence>
<dbReference type="InterPro" id="IPR017871">
    <property type="entry name" value="ABC_transporter-like_CS"/>
</dbReference>
<keyword evidence="8" id="KW-1185">Reference proteome</keyword>
<evidence type="ECO:0000256" key="1">
    <source>
        <dbReference type="ARBA" id="ARBA00005417"/>
    </source>
</evidence>
<dbReference type="OrthoDB" id="9802264at2"/>
<comment type="caution">
    <text evidence="7">The sequence shown here is derived from an EMBL/GenBank/DDBJ whole genome shotgun (WGS) entry which is preliminary data.</text>
</comment>
<reference evidence="6" key="3">
    <citation type="submission" date="2024-05" db="EMBL/GenBank/DDBJ databases">
        <title>Yangia mangrovi SAOS 153D genome.</title>
        <authorList>
            <person name="Verma A."/>
            <person name="Pal Y."/>
            <person name="Sundharam S."/>
            <person name="Bisht B."/>
            <person name="Srinivasan K."/>
        </authorList>
    </citation>
    <scope>NUCLEOTIDE SEQUENCE</scope>
    <source>
        <strain evidence="6">SAOS 153D</strain>
    </source>
</reference>
<dbReference type="InterPro" id="IPR003593">
    <property type="entry name" value="AAA+_ATPase"/>
</dbReference>
<dbReference type="PROSITE" id="PS00211">
    <property type="entry name" value="ABC_TRANSPORTER_1"/>
    <property type="match status" value="1"/>
</dbReference>
<evidence type="ECO:0000256" key="3">
    <source>
        <dbReference type="ARBA" id="ARBA00022741"/>
    </source>
</evidence>
<dbReference type="InterPro" id="IPR027417">
    <property type="entry name" value="P-loop_NTPase"/>
</dbReference>
<keyword evidence="2" id="KW-0813">Transport</keyword>
<evidence type="ECO:0000256" key="2">
    <source>
        <dbReference type="ARBA" id="ARBA00022448"/>
    </source>
</evidence>
<keyword evidence="4 7" id="KW-0067">ATP-binding</keyword>
<organism evidence="7">
    <name type="scientific">Alloyangia mangrovi</name>
    <dbReference type="NCBI Taxonomy" id="1779329"/>
    <lineage>
        <taxon>Bacteria</taxon>
        <taxon>Pseudomonadati</taxon>
        <taxon>Pseudomonadota</taxon>
        <taxon>Alphaproteobacteria</taxon>
        <taxon>Rhodobacterales</taxon>
        <taxon>Roseobacteraceae</taxon>
        <taxon>Alloyangia</taxon>
    </lineage>
</organism>
<dbReference type="RefSeq" id="WP_095883590.1">
    <property type="nucleotide sequence ID" value="NZ_NTHN02000020.1"/>
</dbReference>